<comment type="caution">
    <text evidence="1">The sequence shown here is derived from an EMBL/GenBank/DDBJ whole genome shotgun (WGS) entry which is preliminary data.</text>
</comment>
<gene>
    <name evidence="1" type="ORF">QAD02_002305</name>
</gene>
<keyword evidence="2" id="KW-1185">Reference proteome</keyword>
<evidence type="ECO:0000313" key="1">
    <source>
        <dbReference type="EMBL" id="KAJ8671046.1"/>
    </source>
</evidence>
<evidence type="ECO:0000313" key="2">
    <source>
        <dbReference type="Proteomes" id="UP001239111"/>
    </source>
</evidence>
<protein>
    <submittedName>
        <fullName evidence="1">Uncharacterized protein</fullName>
    </submittedName>
</protein>
<dbReference type="EMBL" id="CM056743">
    <property type="protein sequence ID" value="KAJ8671046.1"/>
    <property type="molecule type" value="Genomic_DNA"/>
</dbReference>
<organism evidence="1 2">
    <name type="scientific">Eretmocerus hayati</name>
    <dbReference type="NCBI Taxonomy" id="131215"/>
    <lineage>
        <taxon>Eukaryota</taxon>
        <taxon>Metazoa</taxon>
        <taxon>Ecdysozoa</taxon>
        <taxon>Arthropoda</taxon>
        <taxon>Hexapoda</taxon>
        <taxon>Insecta</taxon>
        <taxon>Pterygota</taxon>
        <taxon>Neoptera</taxon>
        <taxon>Endopterygota</taxon>
        <taxon>Hymenoptera</taxon>
        <taxon>Apocrita</taxon>
        <taxon>Proctotrupomorpha</taxon>
        <taxon>Chalcidoidea</taxon>
        <taxon>Aphelinidae</taxon>
        <taxon>Aphelininae</taxon>
        <taxon>Eretmocerus</taxon>
    </lineage>
</organism>
<reference evidence="1" key="1">
    <citation type="submission" date="2023-04" db="EMBL/GenBank/DDBJ databases">
        <title>A chromosome-level genome assembly of the parasitoid wasp Eretmocerus hayati.</title>
        <authorList>
            <person name="Zhong Y."/>
            <person name="Liu S."/>
            <person name="Liu Y."/>
        </authorList>
    </citation>
    <scope>NUCLEOTIDE SEQUENCE</scope>
    <source>
        <strain evidence="1">ZJU_SS_LIU_2023</strain>
    </source>
</reference>
<proteinExistence type="predicted"/>
<dbReference type="Proteomes" id="UP001239111">
    <property type="component" value="Chromosome 3"/>
</dbReference>
<name>A0ACC2NIW8_9HYME</name>
<sequence>MADQTSSGQDPINEITSAEASPAEPATVDLTETCFVCNISSFSPKKKRKCKSTSIRNLCDVSERRKDKHHLQLEQCDEIVVHNACFKQYSRESNIVAVEKGISASRSRKRKATQDAQKFEFEKKCIICGEDASDEFIKDSIRRNPEYKGVCNMQDESVIINLKDTLQERSKNKLTDTENNLLARLKTSSKIIDLRPRYHKYCYNRFFRGESNLKCGRPSDPLLLAACNFVVQYIERNSYECQFSLAEILDKYAGPYKKLDFRYIKDKVKNHFGDCMVVFSAPDDYMINLTRNADKILSNEWYKNRNRDPDLERKRIVDTAAKIILEDIRGAYYETDKYPAPSKFFEKAESQIPDTLKSFLNTLIKTFKKPKNEEKEKKWSNRVTVLSHSIIASVRPRSFVSPILVGLPLVMHKHHASRYLIDSLSHIGFCASYEETLLFEASVAKNPEFLKYLEAWIQCIFDNADHNTLTYDGRKVFHYLGGLLCITPASKVTGPEFIARLKTIPPASEIAELSKIPLVKYQKPATPGLFGIRIEKLPEVSPPTVTARDFLWFYRKKSDGKTASWGGFMEQCTKIREFSTSRIIPLPFIFSSPTDHSTLLTALLEADRKRKALGQDIIFVTMDQPLYYKSSEIKAHVQGTDLDLSGVMVRIGIFHAILSYLNAINYIMGGSGLKEAFFVVLAEGSTDQALSGKAYSRSVNGHLTVQNAIAEIIVDSMDLDAEERKFLSDLSNNIGTDDFHVMIESERMEKIRKKFYEKLMSLNDNGPTAQLWVQYFLMVELLKQLIQSERVGSWEDQYGCLLRMLPYYHASGHNLYVKSLHMYLQDMLRLKEKLTTDEYDKFVTKGFFTIGRSNKFRSGIFSDLTIEQILMKLMKTAGGLTHGRGLDESTITTWIATTISLLDISTAVEDFCSVSYATSDQHVELQSARISRFAANTIRMKQYSEDHPPFPVTNQIRSIHSGVVGNDSINCHKALDVGNKSLEDVLAKNSTFGEAKFPRKGKVPPLSSMASSVRIEGRVEPIKPLLIFQRLSLTIQKTGDIKTYLSTEMAPFPLSLFDSNVWNSKDKVSEVLTKFVRYVKTHYIGQVIVVFDGYLENIDELGTKSAERIRRQNAGSCPERHLTRNTELMDAPDKFLKNDRNKKKFIDLLTEKLESNECSTSIANEDADTLIVQTALALNGSGKNVVIVGEDIDLLVILNQQATDDSIFFLKPGKGNVPDRLYNSQSFKFPELRKYVAFIHALTGSDTTSCFYNQGKEKIMKMLTDAENEDLLPLIDHFMTPNATHESIAESGTKLIARMYGTRQENKKKFDLSELRFRHFNKNTAKKSFKLERLPPSRGAAIQHSYRVYHQVQLWLGRNVEGDATNWGWRRVTDLTDDVREDDSVETDMVGHVLLNMLNGRSQHATLPDSEADTSCIMEEN</sequence>
<accession>A0ACC2NIW8</accession>